<dbReference type="PANTHER" id="PTHR12704">
    <property type="entry name" value="TRANS-GOLGI PROTEIN GMX33"/>
    <property type="match status" value="1"/>
</dbReference>
<dbReference type="PANTHER" id="PTHR12704:SF2">
    <property type="entry name" value="GOLGI PHOSPHOPROTEIN 3 HOMOLOG SAURON"/>
    <property type="match status" value="1"/>
</dbReference>
<dbReference type="InterPro" id="IPR038261">
    <property type="entry name" value="GPP34-like_sf"/>
</dbReference>
<protein>
    <recommendedName>
        <fullName evidence="6">GPP34 family phosphoprotein</fullName>
    </recommendedName>
</protein>
<accession>A0A6J4N4E9</accession>
<dbReference type="Pfam" id="PF05719">
    <property type="entry name" value="GPP34"/>
    <property type="match status" value="1"/>
</dbReference>
<name>A0A6J4N4E9_9ACTN</name>
<dbReference type="GO" id="GO:0005829">
    <property type="term" value="C:cytosol"/>
    <property type="evidence" value="ECO:0007669"/>
    <property type="project" value="TreeGrafter"/>
</dbReference>
<dbReference type="GO" id="GO:0007030">
    <property type="term" value="P:Golgi organization"/>
    <property type="evidence" value="ECO:0007669"/>
    <property type="project" value="TreeGrafter"/>
</dbReference>
<dbReference type="AlphaFoldDB" id="A0A6J4N4E9"/>
<dbReference type="GO" id="GO:0070273">
    <property type="term" value="F:phosphatidylinositol-4-phosphate binding"/>
    <property type="evidence" value="ECO:0007669"/>
    <property type="project" value="InterPro"/>
</dbReference>
<evidence type="ECO:0000256" key="2">
    <source>
        <dbReference type="ARBA" id="ARBA00023034"/>
    </source>
</evidence>
<comment type="subcellular location">
    <subcellularLocation>
        <location evidence="1">Golgi apparatus membrane</location>
        <topology evidence="1">Peripheral membrane protein</topology>
        <orientation evidence="1">Cytoplasmic side</orientation>
    </subcellularLocation>
</comment>
<evidence type="ECO:0000256" key="3">
    <source>
        <dbReference type="ARBA" id="ARBA00023121"/>
    </source>
</evidence>
<dbReference type="Gene3D" id="1.10.3630.10">
    <property type="entry name" value="yeast vps74-n-term truncation variant domain like"/>
    <property type="match status" value="1"/>
</dbReference>
<sequence>MSTLIAEDLLLLLLDDDKGTMRAGSYTQTILGGGLLMELALADAVTVTEKQGFWQNAHVVPRPGARTGDPVLDDALALVAERQRTAQDVVNRLGKGLKETLTARLVERGILERREGKVLGLFPHTTWPTADSSHEEEVRRAVEATLLQGVTPDERTGGLVALLHAVGQAHRVIDLRGARAGDVKARAKEIAEGAWAAKAVKDAIAASVAATTVAVTAATSVAAAGS</sequence>
<keyword evidence="2" id="KW-0333">Golgi apparatus</keyword>
<dbReference type="GO" id="GO:0048194">
    <property type="term" value="P:Golgi vesicle budding"/>
    <property type="evidence" value="ECO:0007669"/>
    <property type="project" value="TreeGrafter"/>
</dbReference>
<dbReference type="RefSeq" id="WP_295656462.1">
    <property type="nucleotide sequence ID" value="NZ_CADCUP010000032.1"/>
</dbReference>
<keyword evidence="3" id="KW-0446">Lipid-binding</keyword>
<dbReference type="GO" id="GO:0043001">
    <property type="term" value="P:Golgi to plasma membrane protein transport"/>
    <property type="evidence" value="ECO:0007669"/>
    <property type="project" value="TreeGrafter"/>
</dbReference>
<reference evidence="5" key="1">
    <citation type="submission" date="2020-02" db="EMBL/GenBank/DDBJ databases">
        <authorList>
            <person name="Meier V. D."/>
        </authorList>
    </citation>
    <scope>NUCLEOTIDE SEQUENCE</scope>
    <source>
        <strain evidence="5">AVDCRST_MAG06</strain>
    </source>
</reference>
<dbReference type="InterPro" id="IPR008628">
    <property type="entry name" value="GPP34-like"/>
</dbReference>
<evidence type="ECO:0000256" key="4">
    <source>
        <dbReference type="ARBA" id="ARBA00023136"/>
    </source>
</evidence>
<evidence type="ECO:0000313" key="5">
    <source>
        <dbReference type="EMBL" id="CAA9374671.1"/>
    </source>
</evidence>
<keyword evidence="4" id="KW-0472">Membrane</keyword>
<evidence type="ECO:0000256" key="1">
    <source>
        <dbReference type="ARBA" id="ARBA00004255"/>
    </source>
</evidence>
<dbReference type="GO" id="GO:0012505">
    <property type="term" value="C:endomembrane system"/>
    <property type="evidence" value="ECO:0007669"/>
    <property type="project" value="UniProtKB-ARBA"/>
</dbReference>
<organism evidence="5">
    <name type="scientific">uncultured Nocardioides sp</name>
    <dbReference type="NCBI Taxonomy" id="198441"/>
    <lineage>
        <taxon>Bacteria</taxon>
        <taxon>Bacillati</taxon>
        <taxon>Actinomycetota</taxon>
        <taxon>Actinomycetes</taxon>
        <taxon>Propionibacteriales</taxon>
        <taxon>Nocardioidaceae</taxon>
        <taxon>Nocardioides</taxon>
        <taxon>environmental samples</taxon>
    </lineage>
</organism>
<proteinExistence type="predicted"/>
<dbReference type="EMBL" id="CADCUP010000032">
    <property type="protein sequence ID" value="CAA9374671.1"/>
    <property type="molecule type" value="Genomic_DNA"/>
</dbReference>
<gene>
    <name evidence="5" type="ORF">AVDCRST_MAG06-371</name>
</gene>
<dbReference type="GO" id="GO:0006890">
    <property type="term" value="P:retrograde vesicle-mediated transport, Golgi to endoplasmic reticulum"/>
    <property type="evidence" value="ECO:0007669"/>
    <property type="project" value="TreeGrafter"/>
</dbReference>
<evidence type="ECO:0008006" key="6">
    <source>
        <dbReference type="Google" id="ProtNLM"/>
    </source>
</evidence>